<dbReference type="SUPFAM" id="SSF48452">
    <property type="entry name" value="TPR-like"/>
    <property type="match status" value="1"/>
</dbReference>
<dbReference type="PROSITE" id="PS50059">
    <property type="entry name" value="FKBP_PPIASE"/>
    <property type="match status" value="1"/>
</dbReference>
<dbReference type="InterPro" id="IPR001179">
    <property type="entry name" value="PPIase_FKBP_dom"/>
</dbReference>
<keyword evidence="7" id="KW-1185">Reference proteome</keyword>
<dbReference type="GO" id="GO:0003755">
    <property type="term" value="F:peptidyl-prolyl cis-trans isomerase activity"/>
    <property type="evidence" value="ECO:0007669"/>
    <property type="project" value="UniProtKB-KW"/>
</dbReference>
<dbReference type="STRING" id="104452.A0A0L7K2F0"/>
<proteinExistence type="inferred from homology"/>
<dbReference type="Proteomes" id="UP000037510">
    <property type="component" value="Unassembled WGS sequence"/>
</dbReference>
<reference evidence="6 7" key="1">
    <citation type="journal article" date="2015" name="Genome Biol. Evol.">
        <title>The genome of winter moth (Operophtera brumata) provides a genomic perspective on sexual dimorphism and phenology.</title>
        <authorList>
            <person name="Derks M.F."/>
            <person name="Smit S."/>
            <person name="Salis L."/>
            <person name="Schijlen E."/>
            <person name="Bossers A."/>
            <person name="Mateman C."/>
            <person name="Pijl A.S."/>
            <person name="de Ridder D."/>
            <person name="Groenen M.A."/>
            <person name="Visser M.E."/>
            <person name="Megens H.J."/>
        </authorList>
    </citation>
    <scope>NUCLEOTIDE SEQUENCE [LARGE SCALE GENOMIC DNA]</scope>
    <source>
        <strain evidence="6">WM2013NL</strain>
        <tissue evidence="6">Head and thorax</tissue>
    </source>
</reference>
<keyword evidence="4 6" id="KW-0413">Isomerase</keyword>
<organism evidence="6 7">
    <name type="scientific">Operophtera brumata</name>
    <name type="common">Winter moth</name>
    <name type="synonym">Phalaena brumata</name>
    <dbReference type="NCBI Taxonomy" id="104452"/>
    <lineage>
        <taxon>Eukaryota</taxon>
        <taxon>Metazoa</taxon>
        <taxon>Ecdysozoa</taxon>
        <taxon>Arthropoda</taxon>
        <taxon>Hexapoda</taxon>
        <taxon>Insecta</taxon>
        <taxon>Pterygota</taxon>
        <taxon>Neoptera</taxon>
        <taxon>Endopterygota</taxon>
        <taxon>Lepidoptera</taxon>
        <taxon>Glossata</taxon>
        <taxon>Ditrysia</taxon>
        <taxon>Geometroidea</taxon>
        <taxon>Geometridae</taxon>
        <taxon>Larentiinae</taxon>
        <taxon>Operophtera</taxon>
    </lineage>
</organism>
<dbReference type="EMBL" id="JTDY01017280">
    <property type="protein sequence ID" value="KOB51858.1"/>
    <property type="molecule type" value="Genomic_DNA"/>
</dbReference>
<dbReference type="Gene3D" id="1.25.40.10">
    <property type="entry name" value="Tetratricopeptide repeat domain"/>
    <property type="match status" value="1"/>
</dbReference>
<keyword evidence="2" id="KW-0677">Repeat</keyword>
<evidence type="ECO:0000256" key="1">
    <source>
        <dbReference type="ARBA" id="ARBA00009648"/>
    </source>
</evidence>
<evidence type="ECO:0000256" key="3">
    <source>
        <dbReference type="ARBA" id="ARBA00022803"/>
    </source>
</evidence>
<gene>
    <name evidence="6" type="ORF">OBRU01_27018</name>
</gene>
<dbReference type="Pfam" id="PF00254">
    <property type="entry name" value="FKBP_C"/>
    <property type="match status" value="1"/>
</dbReference>
<dbReference type="Gene3D" id="3.10.50.40">
    <property type="match status" value="1"/>
</dbReference>
<name>A0A0L7K2F0_OPEBR</name>
<dbReference type="GO" id="GO:0051879">
    <property type="term" value="F:Hsp90 protein binding"/>
    <property type="evidence" value="ECO:0007669"/>
    <property type="project" value="TreeGrafter"/>
</dbReference>
<sequence>MDMGPKIVLDEGFDLSQVQTTGSVLHINEICEEIEGTEPGETDNNFVDLIGESVRDFNKLAKKTTTIDSNGFVKKLILEEGGGMPIDEDCTIYVAFSAYWENENEPFDEVDLKDVGILPGLEMALKTMLVGELSLFLFSHEVMYGEMGIPPRIRAAAQCVFYIKLLKSILTPKQGKLNLSESNMFQRVHKEVKMLYSSGAVLYKSMNLPLAANLFNKAVTMLHKCRLADEAEEKIQEKLLKKLYLNLAVCYNKLRVPLKACIACNELNRLNNLWNNSKALFQNAKAL</sequence>
<dbReference type="GO" id="GO:0005737">
    <property type="term" value="C:cytoplasm"/>
    <property type="evidence" value="ECO:0007669"/>
    <property type="project" value="TreeGrafter"/>
</dbReference>
<feature type="domain" description="PPIase FKBP-type" evidence="5">
    <location>
        <begin position="62"/>
        <end position="169"/>
    </location>
</feature>
<comment type="similarity">
    <text evidence="1">Belongs to the FKBP6 family.</text>
</comment>
<dbReference type="InterPro" id="IPR042282">
    <property type="entry name" value="FKBP6/shu"/>
</dbReference>
<protein>
    <recommendedName>
        <fullName evidence="4">peptidylprolyl isomerase</fullName>
        <ecNumber evidence="4">5.2.1.8</ecNumber>
    </recommendedName>
</protein>
<dbReference type="GO" id="GO:0034587">
    <property type="term" value="P:piRNA processing"/>
    <property type="evidence" value="ECO:0007669"/>
    <property type="project" value="TreeGrafter"/>
</dbReference>
<dbReference type="GO" id="GO:0007283">
    <property type="term" value="P:spermatogenesis"/>
    <property type="evidence" value="ECO:0007669"/>
    <property type="project" value="TreeGrafter"/>
</dbReference>
<feature type="non-terminal residue" evidence="6">
    <location>
        <position position="287"/>
    </location>
</feature>
<dbReference type="PANTHER" id="PTHR46674:SF1">
    <property type="entry name" value="INACTIVE PEPTIDYL-PROLYL CIS-TRANS ISOMERASE FKBP6"/>
    <property type="match status" value="1"/>
</dbReference>
<dbReference type="InterPro" id="IPR011990">
    <property type="entry name" value="TPR-like_helical_dom_sf"/>
</dbReference>
<accession>A0A0L7K2F0</accession>
<dbReference type="EC" id="5.2.1.8" evidence="4"/>
<keyword evidence="4" id="KW-0697">Rotamase</keyword>
<dbReference type="SUPFAM" id="SSF54534">
    <property type="entry name" value="FKBP-like"/>
    <property type="match status" value="1"/>
</dbReference>
<dbReference type="AlphaFoldDB" id="A0A0L7K2F0"/>
<evidence type="ECO:0000256" key="2">
    <source>
        <dbReference type="ARBA" id="ARBA00022737"/>
    </source>
</evidence>
<dbReference type="PANTHER" id="PTHR46674">
    <property type="entry name" value="INACTIVE PEPTIDYL-PROLYL CIS-TRANS ISOMERASE FKBP6"/>
    <property type="match status" value="1"/>
</dbReference>
<evidence type="ECO:0000313" key="6">
    <source>
        <dbReference type="EMBL" id="KOB51858.1"/>
    </source>
</evidence>
<dbReference type="InterPro" id="IPR046357">
    <property type="entry name" value="PPIase_dom_sf"/>
</dbReference>
<comment type="catalytic activity">
    <reaction evidence="4">
        <text>[protein]-peptidylproline (omega=180) = [protein]-peptidylproline (omega=0)</text>
        <dbReference type="Rhea" id="RHEA:16237"/>
        <dbReference type="Rhea" id="RHEA-COMP:10747"/>
        <dbReference type="Rhea" id="RHEA-COMP:10748"/>
        <dbReference type="ChEBI" id="CHEBI:83833"/>
        <dbReference type="ChEBI" id="CHEBI:83834"/>
        <dbReference type="EC" id="5.2.1.8"/>
    </reaction>
</comment>
<evidence type="ECO:0000256" key="4">
    <source>
        <dbReference type="PROSITE-ProRule" id="PRU00277"/>
    </source>
</evidence>
<comment type="caution">
    <text evidence="6">The sequence shown here is derived from an EMBL/GenBank/DDBJ whole genome shotgun (WGS) entry which is preliminary data.</text>
</comment>
<evidence type="ECO:0000313" key="7">
    <source>
        <dbReference type="Proteomes" id="UP000037510"/>
    </source>
</evidence>
<keyword evidence="3" id="KW-0802">TPR repeat</keyword>
<evidence type="ECO:0000259" key="5">
    <source>
        <dbReference type="PROSITE" id="PS50059"/>
    </source>
</evidence>